<dbReference type="PANTHER" id="PTHR21148">
    <property type="entry name" value="THIOREDOXIN DOMAIN-CONTAINING PROTEIN 9"/>
    <property type="match status" value="1"/>
</dbReference>
<sequence length="263" mass="29391">MASSSNGSGDIIGQYQAHIANKQERGHNNNNNNSGSDDNDSELDDDDFLDLLEEDDAVTQRYREQRTQQLAQQMATARTNAARATVETLDSEEALFALTTSYTPSTQQQRGQHGNKTAAARDQHAHVIVHFFRPDFTTCRQMDEIMARLARAHFGEVTFARLDVAAAPFLVTKLDLRVLPCVLVLSAATGREVKRLRGFDELGNNPNDLETAYRRFEQILLNARVISRVTNGSTSAPVLKFGESRSIKTSKSRRDDSDDDDWD</sequence>
<dbReference type="Proteomes" id="UP000750522">
    <property type="component" value="Unassembled WGS sequence"/>
</dbReference>
<feature type="region of interest" description="Disordered" evidence="1">
    <location>
        <begin position="1"/>
        <end position="45"/>
    </location>
</feature>
<reference evidence="3" key="2">
    <citation type="submission" date="2020-01" db="EMBL/GenBank/DDBJ databases">
        <authorList>
            <person name="Perkins V."/>
            <person name="Lessard M.-H."/>
            <person name="Dugat-Bony E."/>
            <person name="Frenette M."/>
            <person name="Labrie S."/>
        </authorList>
    </citation>
    <scope>NUCLEOTIDE SEQUENCE</scope>
    <source>
        <strain evidence="3">LMA-70</strain>
    </source>
</reference>
<dbReference type="InterPro" id="IPR036249">
    <property type="entry name" value="Thioredoxin-like_sf"/>
</dbReference>
<reference evidence="3" key="1">
    <citation type="journal article" date="2020" name="Front. Microbiol.">
        <title>Phenotypic and Genetic Characterization of the Cheese Ripening Yeast Geotrichum candidum.</title>
        <authorList>
            <person name="Perkins V."/>
            <person name="Vignola S."/>
            <person name="Lessard M.H."/>
            <person name="Plante P.L."/>
            <person name="Corbeil J."/>
            <person name="Dugat-Bony E."/>
            <person name="Frenette M."/>
            <person name="Labrie S."/>
        </authorList>
    </citation>
    <scope>NUCLEOTIDE SEQUENCE</scope>
    <source>
        <strain evidence="3">LMA-70</strain>
    </source>
</reference>
<gene>
    <name evidence="3" type="ORF">DV451_005084</name>
</gene>
<dbReference type="SUPFAM" id="SSF52833">
    <property type="entry name" value="Thioredoxin-like"/>
    <property type="match status" value="1"/>
</dbReference>
<dbReference type="EMBL" id="QQZK01000204">
    <property type="protein sequence ID" value="KAF5094130.1"/>
    <property type="molecule type" value="Genomic_DNA"/>
</dbReference>
<protein>
    <recommendedName>
        <fullName evidence="2">Thioredoxin domain-containing protein</fullName>
    </recommendedName>
</protein>
<dbReference type="Gene3D" id="3.40.30.10">
    <property type="entry name" value="Glutaredoxin"/>
    <property type="match status" value="1"/>
</dbReference>
<dbReference type="AlphaFoldDB" id="A0A9P5G004"/>
<evidence type="ECO:0000313" key="3">
    <source>
        <dbReference type="EMBL" id="KAF5094130.1"/>
    </source>
</evidence>
<evidence type="ECO:0000259" key="2">
    <source>
        <dbReference type="Pfam" id="PF00085"/>
    </source>
</evidence>
<comment type="caution">
    <text evidence="3">The sequence shown here is derived from an EMBL/GenBank/DDBJ whole genome shotgun (WGS) entry which is preliminary data.</text>
</comment>
<proteinExistence type="predicted"/>
<dbReference type="Pfam" id="PF00085">
    <property type="entry name" value="Thioredoxin"/>
    <property type="match status" value="1"/>
</dbReference>
<name>A0A9P5G004_GEOCN</name>
<evidence type="ECO:0000313" key="4">
    <source>
        <dbReference type="Proteomes" id="UP000750522"/>
    </source>
</evidence>
<accession>A0A9P5G004</accession>
<evidence type="ECO:0000256" key="1">
    <source>
        <dbReference type="SAM" id="MobiDB-lite"/>
    </source>
</evidence>
<dbReference type="InterPro" id="IPR013766">
    <property type="entry name" value="Thioredoxin_domain"/>
</dbReference>
<feature type="domain" description="Thioredoxin" evidence="2">
    <location>
        <begin position="121"/>
        <end position="198"/>
    </location>
</feature>
<organism evidence="3 4">
    <name type="scientific">Geotrichum candidum</name>
    <name type="common">Oospora lactis</name>
    <name type="synonym">Dipodascus geotrichum</name>
    <dbReference type="NCBI Taxonomy" id="1173061"/>
    <lineage>
        <taxon>Eukaryota</taxon>
        <taxon>Fungi</taxon>
        <taxon>Dikarya</taxon>
        <taxon>Ascomycota</taxon>
        <taxon>Saccharomycotina</taxon>
        <taxon>Dipodascomycetes</taxon>
        <taxon>Dipodascales</taxon>
        <taxon>Dipodascaceae</taxon>
        <taxon>Geotrichum</taxon>
    </lineage>
</organism>